<name>A0A378YWH5_9NOCA</name>
<reference evidence="2 3" key="1">
    <citation type="submission" date="2018-06" db="EMBL/GenBank/DDBJ databases">
        <authorList>
            <consortium name="Pathogen Informatics"/>
            <person name="Doyle S."/>
        </authorList>
    </citation>
    <scope>NUCLEOTIDE SEQUENCE [LARGE SCALE GENOMIC DNA]</scope>
    <source>
        <strain evidence="2 3">NCTC1934</strain>
    </source>
</reference>
<dbReference type="STRING" id="1406858.GCA_000710895_06698"/>
<keyword evidence="3" id="KW-1185">Reference proteome</keyword>
<protein>
    <submittedName>
        <fullName evidence="2">Uncharacterized protein</fullName>
    </submittedName>
</protein>
<dbReference type="Proteomes" id="UP000255467">
    <property type="component" value="Unassembled WGS sequence"/>
</dbReference>
<evidence type="ECO:0000256" key="1">
    <source>
        <dbReference type="SAM" id="Phobius"/>
    </source>
</evidence>
<feature type="transmembrane region" description="Helical" evidence="1">
    <location>
        <begin position="34"/>
        <end position="54"/>
    </location>
</feature>
<organism evidence="2 3">
    <name type="scientific">Nocardia otitidiscaviarum</name>
    <dbReference type="NCBI Taxonomy" id="1823"/>
    <lineage>
        <taxon>Bacteria</taxon>
        <taxon>Bacillati</taxon>
        <taxon>Actinomycetota</taxon>
        <taxon>Actinomycetes</taxon>
        <taxon>Mycobacteriales</taxon>
        <taxon>Nocardiaceae</taxon>
        <taxon>Nocardia</taxon>
    </lineage>
</organism>
<evidence type="ECO:0000313" key="2">
    <source>
        <dbReference type="EMBL" id="SUA81138.1"/>
    </source>
</evidence>
<dbReference type="EMBL" id="UGRY01000002">
    <property type="protein sequence ID" value="SUA81138.1"/>
    <property type="molecule type" value="Genomic_DNA"/>
</dbReference>
<feature type="transmembrane region" description="Helical" evidence="1">
    <location>
        <begin position="110"/>
        <end position="133"/>
    </location>
</feature>
<gene>
    <name evidence="2" type="ORF">NCTC1934_04626</name>
</gene>
<proteinExistence type="predicted"/>
<keyword evidence="1" id="KW-1133">Transmembrane helix</keyword>
<dbReference type="AlphaFoldDB" id="A0A378YWH5"/>
<feature type="transmembrane region" description="Helical" evidence="1">
    <location>
        <begin position="153"/>
        <end position="175"/>
    </location>
</feature>
<accession>A0A378YWH5</accession>
<keyword evidence="1" id="KW-0472">Membrane</keyword>
<sequence>MWEPGSRSGWVKTRQVVSRAFRGWIRVRHIRYRIAAWLALSGAFVWALMAFAAWMQSQEGKWQDAEYLALGHSTITADTLLALLSWAFLLVAGLLGSGSVLLLRGKGTGMPLVLTGAVVVVLGQIFAAILAGIPIDAFRYSTPPHVVFATPLVIFPLMTILCMAEYTWFGGIEAIPHAGRKSLPRSTEGRR</sequence>
<keyword evidence="1" id="KW-0812">Transmembrane</keyword>
<feature type="transmembrane region" description="Helical" evidence="1">
    <location>
        <begin position="80"/>
        <end position="103"/>
    </location>
</feature>
<evidence type="ECO:0000313" key="3">
    <source>
        <dbReference type="Proteomes" id="UP000255467"/>
    </source>
</evidence>